<dbReference type="RefSeq" id="WP_240486122.1">
    <property type="nucleotide sequence ID" value="NZ_AQRA01000004.1"/>
</dbReference>
<accession>A0A023BVY3</accession>
<keyword evidence="3" id="KW-1185">Reference proteome</keyword>
<feature type="transmembrane region" description="Helical" evidence="1">
    <location>
        <begin position="95"/>
        <end position="115"/>
    </location>
</feature>
<reference evidence="2 3" key="1">
    <citation type="submission" date="2014-04" db="EMBL/GenBank/DDBJ databases">
        <title>Aquimarina sp. 22II-S11-z7 Genome Sequencing.</title>
        <authorList>
            <person name="Lai Q."/>
        </authorList>
    </citation>
    <scope>NUCLEOTIDE SEQUENCE [LARGE SCALE GENOMIC DNA]</scope>
    <source>
        <strain evidence="2 3">22II-S11-z7</strain>
    </source>
</reference>
<dbReference type="AlphaFoldDB" id="A0A023BVY3"/>
<gene>
    <name evidence="2" type="ORF">ATO12_15110</name>
</gene>
<sequence>MKRILLFTTILLCIEMTAQNTNNTDFWQKDKIMHSVGSFGISTITYTYLSIHPKHKNLPELQKRLISLSTTLIIGSLKEVVDSTSSNHYASWDDMGANAIGALTFQAVVTIPLNFNTRHKRKKQRYN</sequence>
<dbReference type="eggNOG" id="ENOG50348FE">
    <property type="taxonomic scope" value="Bacteria"/>
</dbReference>
<keyword evidence="1" id="KW-0472">Membrane</keyword>
<evidence type="ECO:0000313" key="3">
    <source>
        <dbReference type="Proteomes" id="UP000023541"/>
    </source>
</evidence>
<dbReference type="STRING" id="1317122.ATO12_15110"/>
<name>A0A023BVY3_9FLAO</name>
<dbReference type="EMBL" id="AQRA01000004">
    <property type="protein sequence ID" value="EZH74197.1"/>
    <property type="molecule type" value="Genomic_DNA"/>
</dbReference>
<proteinExistence type="predicted"/>
<keyword evidence="1" id="KW-0812">Transmembrane</keyword>
<evidence type="ECO:0000313" key="2">
    <source>
        <dbReference type="EMBL" id="EZH74197.1"/>
    </source>
</evidence>
<comment type="caution">
    <text evidence="2">The sequence shown here is derived from an EMBL/GenBank/DDBJ whole genome shotgun (WGS) entry which is preliminary data.</text>
</comment>
<evidence type="ECO:0000256" key="1">
    <source>
        <dbReference type="SAM" id="Phobius"/>
    </source>
</evidence>
<dbReference type="Proteomes" id="UP000023541">
    <property type="component" value="Unassembled WGS sequence"/>
</dbReference>
<protein>
    <recommendedName>
        <fullName evidence="4">VanZ-like domain-containing protein</fullName>
    </recommendedName>
</protein>
<evidence type="ECO:0008006" key="4">
    <source>
        <dbReference type="Google" id="ProtNLM"/>
    </source>
</evidence>
<organism evidence="2 3">
    <name type="scientific">Aquimarina atlantica</name>
    <dbReference type="NCBI Taxonomy" id="1317122"/>
    <lineage>
        <taxon>Bacteria</taxon>
        <taxon>Pseudomonadati</taxon>
        <taxon>Bacteroidota</taxon>
        <taxon>Flavobacteriia</taxon>
        <taxon>Flavobacteriales</taxon>
        <taxon>Flavobacteriaceae</taxon>
        <taxon>Aquimarina</taxon>
    </lineage>
</organism>
<keyword evidence="1" id="KW-1133">Transmembrane helix</keyword>